<evidence type="ECO:0000313" key="1">
    <source>
        <dbReference type="EMBL" id="SVB39358.1"/>
    </source>
</evidence>
<protein>
    <recommendedName>
        <fullName evidence="2">DUF4440 domain-containing protein</fullName>
    </recommendedName>
</protein>
<dbReference type="Gene3D" id="3.10.450.50">
    <property type="match status" value="1"/>
</dbReference>
<proteinExistence type="predicted"/>
<reference evidence="1" key="1">
    <citation type="submission" date="2018-05" db="EMBL/GenBank/DDBJ databases">
        <authorList>
            <person name="Lanie J.A."/>
            <person name="Ng W.-L."/>
            <person name="Kazmierczak K.M."/>
            <person name="Andrzejewski T.M."/>
            <person name="Davidsen T.M."/>
            <person name="Wayne K.J."/>
            <person name="Tettelin H."/>
            <person name="Glass J.I."/>
            <person name="Rusch D."/>
            <person name="Podicherti R."/>
            <person name="Tsui H.-C.T."/>
            <person name="Winkler M.E."/>
        </authorList>
    </citation>
    <scope>NUCLEOTIDE SEQUENCE</scope>
</reference>
<name>A0A382DLT8_9ZZZZ</name>
<organism evidence="1">
    <name type="scientific">marine metagenome</name>
    <dbReference type="NCBI Taxonomy" id="408172"/>
    <lineage>
        <taxon>unclassified sequences</taxon>
        <taxon>metagenomes</taxon>
        <taxon>ecological metagenomes</taxon>
    </lineage>
</organism>
<dbReference type="AlphaFoldDB" id="A0A382DLT8"/>
<dbReference type="SUPFAM" id="SSF54427">
    <property type="entry name" value="NTF2-like"/>
    <property type="match status" value="1"/>
</dbReference>
<dbReference type="EMBL" id="UINC01040038">
    <property type="protein sequence ID" value="SVB39358.1"/>
    <property type="molecule type" value="Genomic_DNA"/>
</dbReference>
<dbReference type="InterPro" id="IPR032710">
    <property type="entry name" value="NTF2-like_dom_sf"/>
</dbReference>
<sequence length="171" mass="19563">MYPHASTKSRNTLSFIKTLVLSTFLFIPPMVATAGNPELEEFQSAIRLKYDLKEQAFRDNDIEPIINRFYSADVISTDNEGITHIGRDALRPVYEEVIALLVTIESFDTFVKGDAGWDWVNFHVTYPAEIEGDPFTFKMLFLWERVDGEWWSRGEMFVLGKFDLSGAATAH</sequence>
<accession>A0A382DLT8</accession>
<gene>
    <name evidence="1" type="ORF">METZ01_LOCUS192212</name>
</gene>
<evidence type="ECO:0008006" key="2">
    <source>
        <dbReference type="Google" id="ProtNLM"/>
    </source>
</evidence>